<proteinExistence type="predicted"/>
<evidence type="ECO:0000313" key="2">
    <source>
        <dbReference type="EMBL" id="EEH65872.1"/>
    </source>
</evidence>
<dbReference type="eggNOG" id="COG1403">
    <property type="taxonomic scope" value="Bacteria"/>
</dbReference>
<dbReference type="CDD" id="cd00085">
    <property type="entry name" value="HNHc"/>
    <property type="match status" value="1"/>
</dbReference>
<dbReference type="Pfam" id="PF01844">
    <property type="entry name" value="HNH"/>
    <property type="match status" value="1"/>
</dbReference>
<reference evidence="2 3" key="1">
    <citation type="submission" date="2009-01" db="EMBL/GenBank/DDBJ databases">
        <authorList>
            <person name="Qin X."/>
            <person name="Bachman B."/>
            <person name="Battles P."/>
            <person name="Bell A."/>
            <person name="Bess C."/>
            <person name="Bickham C."/>
            <person name="Chaboub L."/>
            <person name="Chen D."/>
            <person name="Coyle M."/>
            <person name="Deiros D.R."/>
            <person name="Dinh H."/>
            <person name="Forbes L."/>
            <person name="Fowler G."/>
            <person name="Francisco L."/>
            <person name="Fu Q."/>
            <person name="Gubbala S."/>
            <person name="Hale W."/>
            <person name="Han Y."/>
            <person name="Hemphill L."/>
            <person name="Highlander S.K."/>
            <person name="Hirani K."/>
            <person name="Hogues M."/>
            <person name="Jackson L."/>
            <person name="Jakkamsetti A."/>
            <person name="Javaid M."/>
            <person name="Jiang H."/>
            <person name="Korchina V."/>
            <person name="Kovar C."/>
            <person name="Lara F."/>
            <person name="Lee S."/>
            <person name="Mata R."/>
            <person name="Mathew T."/>
            <person name="Moen C."/>
            <person name="Morales K."/>
            <person name="Munidasa M."/>
            <person name="Nazareth L."/>
            <person name="Ngo R."/>
            <person name="Nguyen L."/>
            <person name="Okwuonu G."/>
            <person name="Ongeri F."/>
            <person name="Patil S."/>
            <person name="Petrosino J."/>
            <person name="Pham C."/>
            <person name="Pham P."/>
            <person name="Pu L.-L."/>
            <person name="Puazo M."/>
            <person name="Raj R."/>
            <person name="Reid J."/>
            <person name="Rouhana J."/>
            <person name="Saada N."/>
            <person name="Shang Y."/>
            <person name="Simmons D."/>
            <person name="Thornton R."/>
            <person name="Warren J."/>
            <person name="Weissenberger G."/>
            <person name="Zhang J."/>
            <person name="Zhang L."/>
            <person name="Zhou C."/>
            <person name="Zhu D."/>
            <person name="Muzny D."/>
            <person name="Worley K."/>
            <person name="Gibbs R."/>
        </authorList>
    </citation>
    <scope>NUCLEOTIDE SEQUENCE [LARGE SCALE GENOMIC DNA]</scope>
    <source>
        <strain evidence="2 3">DSM 15434</strain>
    </source>
</reference>
<evidence type="ECO:0000313" key="3">
    <source>
        <dbReference type="Proteomes" id="UP000004778"/>
    </source>
</evidence>
<comment type="caution">
    <text evidence="2">The sequence shown here is derived from an EMBL/GenBank/DDBJ whole genome shotgun (WGS) entry which is preliminary data.</text>
</comment>
<dbReference type="GO" id="GO:0008270">
    <property type="term" value="F:zinc ion binding"/>
    <property type="evidence" value="ECO:0007669"/>
    <property type="project" value="InterPro"/>
</dbReference>
<dbReference type="GO" id="GO:0003676">
    <property type="term" value="F:nucleic acid binding"/>
    <property type="evidence" value="ECO:0007669"/>
    <property type="project" value="InterPro"/>
</dbReference>
<keyword evidence="2" id="KW-0378">Hydrolase</keyword>
<feature type="domain" description="HNH nuclease" evidence="1">
    <location>
        <begin position="16"/>
        <end position="64"/>
    </location>
</feature>
<accession>C0W5U4</accession>
<dbReference type="EMBL" id="ACFH01000096">
    <property type="protein sequence ID" value="EEH65872.1"/>
    <property type="molecule type" value="Genomic_DNA"/>
</dbReference>
<dbReference type="InterPro" id="IPR003615">
    <property type="entry name" value="HNH_nuc"/>
</dbReference>
<protein>
    <submittedName>
        <fullName evidence="2">HNH endonuclease domain protein</fullName>
    </submittedName>
</protein>
<keyword evidence="2" id="KW-0255">Endonuclease</keyword>
<dbReference type="InterPro" id="IPR002711">
    <property type="entry name" value="HNH"/>
</dbReference>
<sequence>MVVSVSRTGSRRYRRNREAVLSVSDVCWICGRPGADTADHVVPHALGGSDAVDNLRPAHRSCNARRGIGSRDRLIEPRTSRVW</sequence>
<keyword evidence="3" id="KW-1185">Reference proteome</keyword>
<keyword evidence="2" id="KW-0540">Nuclease</keyword>
<dbReference type="GO" id="GO:0004519">
    <property type="term" value="F:endonuclease activity"/>
    <property type="evidence" value="ECO:0007669"/>
    <property type="project" value="UniProtKB-KW"/>
</dbReference>
<gene>
    <name evidence="2" type="ORF">HMPREF0058_1238</name>
</gene>
<dbReference type="SMART" id="SM00507">
    <property type="entry name" value="HNHc"/>
    <property type="match status" value="1"/>
</dbReference>
<organism evidence="2 3">
    <name type="scientific">Actinomyces urogenitalis DSM 15434</name>
    <dbReference type="NCBI Taxonomy" id="525246"/>
    <lineage>
        <taxon>Bacteria</taxon>
        <taxon>Bacillati</taxon>
        <taxon>Actinomycetota</taxon>
        <taxon>Actinomycetes</taxon>
        <taxon>Actinomycetales</taxon>
        <taxon>Actinomycetaceae</taxon>
        <taxon>Actinomyces</taxon>
    </lineage>
</organism>
<dbReference type="HOGENOM" id="CLU_167388_1_0_11"/>
<dbReference type="Gene3D" id="1.10.30.50">
    <property type="match status" value="1"/>
</dbReference>
<name>C0W5U4_9ACTO</name>
<evidence type="ECO:0000259" key="1">
    <source>
        <dbReference type="SMART" id="SM00507"/>
    </source>
</evidence>
<dbReference type="AlphaFoldDB" id="C0W5U4"/>
<dbReference type="Proteomes" id="UP000004778">
    <property type="component" value="Unassembled WGS sequence"/>
</dbReference>